<organism evidence="2">
    <name type="scientific">Cucumis melo</name>
    <name type="common">Muskmelon</name>
    <dbReference type="NCBI Taxonomy" id="3656"/>
    <lineage>
        <taxon>Eukaryota</taxon>
        <taxon>Viridiplantae</taxon>
        <taxon>Streptophyta</taxon>
        <taxon>Embryophyta</taxon>
        <taxon>Tracheophyta</taxon>
        <taxon>Spermatophyta</taxon>
        <taxon>Magnoliopsida</taxon>
        <taxon>eudicotyledons</taxon>
        <taxon>Gunneridae</taxon>
        <taxon>Pentapetalae</taxon>
        <taxon>rosids</taxon>
        <taxon>fabids</taxon>
        <taxon>Cucurbitales</taxon>
        <taxon>Cucurbitaceae</taxon>
        <taxon>Benincaseae</taxon>
        <taxon>Cucumis</taxon>
    </lineage>
</organism>
<accession>A0A9I9CIU6</accession>
<dbReference type="EnsemblPlants" id="MELO3C004197.2.1">
    <property type="protein sequence ID" value="MELO3C004197.2.1"/>
    <property type="gene ID" value="MELO3C004197.2"/>
</dbReference>
<evidence type="ECO:0000256" key="1">
    <source>
        <dbReference type="SAM" id="MobiDB-lite"/>
    </source>
</evidence>
<name>A0A9I9CIU6_CUCME</name>
<proteinExistence type="predicted"/>
<feature type="compositionally biased region" description="Basic residues" evidence="1">
    <location>
        <begin position="42"/>
        <end position="52"/>
    </location>
</feature>
<evidence type="ECO:0000313" key="2">
    <source>
        <dbReference type="EnsemblPlants" id="MELO3C004197.2.1"/>
    </source>
</evidence>
<sequence>MAEEVGVNLSEMGSRFVAVKKAEDSPLDLHTVLAHVIEERRRSRRRRRRRSERQRMKIGGE</sequence>
<protein>
    <submittedName>
        <fullName evidence="2">Uncharacterized protein</fullName>
    </submittedName>
</protein>
<dbReference type="Gramene" id="MELO3C004197.2.1">
    <property type="protein sequence ID" value="MELO3C004197.2.1"/>
    <property type="gene ID" value="MELO3C004197.2"/>
</dbReference>
<feature type="region of interest" description="Disordered" evidence="1">
    <location>
        <begin position="40"/>
        <end position="61"/>
    </location>
</feature>
<reference evidence="2" key="1">
    <citation type="submission" date="2023-03" db="UniProtKB">
        <authorList>
            <consortium name="EnsemblPlants"/>
        </authorList>
    </citation>
    <scope>IDENTIFICATION</scope>
</reference>
<dbReference type="AlphaFoldDB" id="A0A9I9CIU6"/>